<dbReference type="PRINTS" id="PR00080">
    <property type="entry name" value="SDRFAMILY"/>
</dbReference>
<evidence type="ECO:0000313" key="7">
    <source>
        <dbReference type="Proteomes" id="UP001610446"/>
    </source>
</evidence>
<dbReference type="InterPro" id="IPR002347">
    <property type="entry name" value="SDR_fam"/>
</dbReference>
<dbReference type="PRINTS" id="PR00081">
    <property type="entry name" value="GDHRDH"/>
</dbReference>
<sequence length="293" mass="31232">MAQTWFITGASSGFGLDLALVALKAGHRVIGTVRCTSKSASAVAAIKAQGGHILELDVTKADHIPAVVKQANAIHGGVDILVNNAGYSLLGAVEDMKEDEVKLQMETNFFGPLRLIRALLPTLRARGTMPENNQSTIVNISSVAGHDVPPSCGLYSASKFALEGLSDALALETAAFNINVLIVEPGAFRTNFLSKSATKRPTEPLSEPYRGGIVDETLAKYNAADGRQRGDPRKAVERVFEVVTGTGEAGGLRGKILRLPLGPDCVERLEGKIGRLQRDLELTRRVAMGTDFD</sequence>
<evidence type="ECO:0000256" key="1">
    <source>
        <dbReference type="ARBA" id="ARBA00006484"/>
    </source>
</evidence>
<evidence type="ECO:0000256" key="5">
    <source>
        <dbReference type="SAM" id="SignalP"/>
    </source>
</evidence>
<feature type="chain" id="PRO_5046421423" description="Short chain oxidoreductase/dehydrogenase" evidence="5">
    <location>
        <begin position="16"/>
        <end position="293"/>
    </location>
</feature>
<dbReference type="InterPro" id="IPR020904">
    <property type="entry name" value="Sc_DH/Rdtase_CS"/>
</dbReference>
<dbReference type="Proteomes" id="UP001610446">
    <property type="component" value="Unassembled WGS sequence"/>
</dbReference>
<evidence type="ECO:0000256" key="3">
    <source>
        <dbReference type="ARBA" id="ARBA00023002"/>
    </source>
</evidence>
<protein>
    <recommendedName>
        <fullName evidence="8">Short chain oxidoreductase/dehydrogenase</fullName>
    </recommendedName>
</protein>
<dbReference type="Pfam" id="PF00106">
    <property type="entry name" value="adh_short"/>
    <property type="match status" value="1"/>
</dbReference>
<keyword evidence="2" id="KW-0521">NADP</keyword>
<keyword evidence="7" id="KW-1185">Reference proteome</keyword>
<organism evidence="6 7">
    <name type="scientific">Aspergillus pseudoustus</name>
    <dbReference type="NCBI Taxonomy" id="1810923"/>
    <lineage>
        <taxon>Eukaryota</taxon>
        <taxon>Fungi</taxon>
        <taxon>Dikarya</taxon>
        <taxon>Ascomycota</taxon>
        <taxon>Pezizomycotina</taxon>
        <taxon>Eurotiomycetes</taxon>
        <taxon>Eurotiomycetidae</taxon>
        <taxon>Eurotiales</taxon>
        <taxon>Aspergillaceae</taxon>
        <taxon>Aspergillus</taxon>
        <taxon>Aspergillus subgen. Nidulantes</taxon>
    </lineage>
</organism>
<evidence type="ECO:0008006" key="8">
    <source>
        <dbReference type="Google" id="ProtNLM"/>
    </source>
</evidence>
<dbReference type="InterPro" id="IPR051911">
    <property type="entry name" value="SDR_oxidoreductase"/>
</dbReference>
<dbReference type="PANTHER" id="PTHR43976">
    <property type="entry name" value="SHORT CHAIN DEHYDROGENASE"/>
    <property type="match status" value="1"/>
</dbReference>
<reference evidence="6 7" key="1">
    <citation type="submission" date="2024-07" db="EMBL/GenBank/DDBJ databases">
        <title>Section-level genome sequencing and comparative genomics of Aspergillus sections Usti and Cavernicolus.</title>
        <authorList>
            <consortium name="Lawrence Berkeley National Laboratory"/>
            <person name="Nybo J.L."/>
            <person name="Vesth T.C."/>
            <person name="Theobald S."/>
            <person name="Frisvad J.C."/>
            <person name="Larsen T.O."/>
            <person name="Kjaerboelling I."/>
            <person name="Rothschild-Mancinelli K."/>
            <person name="Lyhne E.K."/>
            <person name="Kogle M.E."/>
            <person name="Barry K."/>
            <person name="Clum A."/>
            <person name="Na H."/>
            <person name="Ledsgaard L."/>
            <person name="Lin J."/>
            <person name="Lipzen A."/>
            <person name="Kuo A."/>
            <person name="Riley R."/>
            <person name="Mondo S."/>
            <person name="Labutti K."/>
            <person name="Haridas S."/>
            <person name="Pangalinan J."/>
            <person name="Salamov A.A."/>
            <person name="Simmons B.A."/>
            <person name="Magnuson J.K."/>
            <person name="Chen J."/>
            <person name="Drula E."/>
            <person name="Henrissat B."/>
            <person name="Wiebenga A."/>
            <person name="Lubbers R.J."/>
            <person name="Gomes A.C."/>
            <person name="Makela M.R."/>
            <person name="Stajich J."/>
            <person name="Grigoriev I.V."/>
            <person name="Mortensen U.H."/>
            <person name="De Vries R.P."/>
            <person name="Baker S.E."/>
            <person name="Andersen M.R."/>
        </authorList>
    </citation>
    <scope>NUCLEOTIDE SEQUENCE [LARGE SCALE GENOMIC DNA]</scope>
    <source>
        <strain evidence="6 7">CBS 123904</strain>
    </source>
</reference>
<comment type="caution">
    <text evidence="6">The sequence shown here is derived from an EMBL/GenBank/DDBJ whole genome shotgun (WGS) entry which is preliminary data.</text>
</comment>
<dbReference type="EMBL" id="JBFXLU010000482">
    <property type="protein sequence ID" value="KAL2825666.1"/>
    <property type="molecule type" value="Genomic_DNA"/>
</dbReference>
<evidence type="ECO:0000256" key="4">
    <source>
        <dbReference type="RuleBase" id="RU000363"/>
    </source>
</evidence>
<dbReference type="SUPFAM" id="SSF51735">
    <property type="entry name" value="NAD(P)-binding Rossmann-fold domains"/>
    <property type="match status" value="1"/>
</dbReference>
<evidence type="ECO:0000256" key="2">
    <source>
        <dbReference type="ARBA" id="ARBA00022857"/>
    </source>
</evidence>
<dbReference type="PANTHER" id="PTHR43976:SF16">
    <property type="entry name" value="SHORT-CHAIN DEHYDROGENASE_REDUCTASE FAMILY PROTEIN"/>
    <property type="match status" value="1"/>
</dbReference>
<gene>
    <name evidence="6" type="ORF">BJY01DRAFT_154758</name>
</gene>
<evidence type="ECO:0000313" key="6">
    <source>
        <dbReference type="EMBL" id="KAL2825666.1"/>
    </source>
</evidence>
<comment type="similarity">
    <text evidence="1 4">Belongs to the short-chain dehydrogenases/reductases (SDR) family.</text>
</comment>
<dbReference type="PROSITE" id="PS00061">
    <property type="entry name" value="ADH_SHORT"/>
    <property type="match status" value="1"/>
</dbReference>
<keyword evidence="5" id="KW-0732">Signal</keyword>
<proteinExistence type="inferred from homology"/>
<keyword evidence="3" id="KW-0560">Oxidoreductase</keyword>
<feature type="signal peptide" evidence="5">
    <location>
        <begin position="1"/>
        <end position="15"/>
    </location>
</feature>
<accession>A0ABR4ID56</accession>
<name>A0ABR4ID56_9EURO</name>
<dbReference type="CDD" id="cd05374">
    <property type="entry name" value="17beta-HSD-like_SDR_c"/>
    <property type="match status" value="1"/>
</dbReference>
<dbReference type="InterPro" id="IPR036291">
    <property type="entry name" value="NAD(P)-bd_dom_sf"/>
</dbReference>
<dbReference type="Gene3D" id="3.40.50.720">
    <property type="entry name" value="NAD(P)-binding Rossmann-like Domain"/>
    <property type="match status" value="1"/>
</dbReference>